<evidence type="ECO:0000313" key="1">
    <source>
        <dbReference type="EMBL" id="ETR71732.1"/>
    </source>
</evidence>
<reference evidence="2" key="1">
    <citation type="submission" date="2012-11" db="EMBL/GenBank/DDBJ databases">
        <authorList>
            <person name="Lucero-Rivera Y.E."/>
            <person name="Tovar-Ramirez D."/>
        </authorList>
    </citation>
    <scope>NUCLEOTIDE SEQUENCE [LARGE SCALE GENOMIC DNA]</scope>
    <source>
        <strain evidence="2">Araruama</strain>
    </source>
</reference>
<accession>A0A1V1PA01</accession>
<evidence type="ECO:0000313" key="2">
    <source>
        <dbReference type="Proteomes" id="UP000189670"/>
    </source>
</evidence>
<dbReference type="AlphaFoldDB" id="A0A1V1PA01"/>
<comment type="caution">
    <text evidence="1">The sequence shown here is derived from an EMBL/GenBank/DDBJ whole genome shotgun (WGS) entry which is preliminary data.</text>
</comment>
<dbReference type="EMBL" id="ATBP01000229">
    <property type="protein sequence ID" value="ETR71732.1"/>
    <property type="molecule type" value="Genomic_DNA"/>
</dbReference>
<dbReference type="Proteomes" id="UP000189670">
    <property type="component" value="Unassembled WGS sequence"/>
</dbReference>
<proteinExistence type="predicted"/>
<protein>
    <submittedName>
        <fullName evidence="1">Uncharacterized protein</fullName>
    </submittedName>
</protein>
<sequence>MGQSPKNNRLRGGSAFNSSHLVGFTISKPVAYLLSGLPHHVHHLHQTNHGSSCVYGRTITGCVDISDQTHVEKNKTNTKYK</sequence>
<organism evidence="1 2">
    <name type="scientific">Candidatus Magnetoglobus multicellularis str. Araruama</name>
    <dbReference type="NCBI Taxonomy" id="890399"/>
    <lineage>
        <taxon>Bacteria</taxon>
        <taxon>Pseudomonadati</taxon>
        <taxon>Thermodesulfobacteriota</taxon>
        <taxon>Desulfobacteria</taxon>
        <taxon>Desulfobacterales</taxon>
        <taxon>Desulfobacteraceae</taxon>
        <taxon>Candidatus Magnetoglobus</taxon>
    </lineage>
</organism>
<name>A0A1V1PA01_9BACT</name>
<gene>
    <name evidence="1" type="ORF">OMM_07928</name>
</gene>